<feature type="compositionally biased region" description="Gly residues" evidence="1">
    <location>
        <begin position="263"/>
        <end position="272"/>
    </location>
</feature>
<accession>A0A4D4LH50</accession>
<name>A0A4D4LH50_STRVO</name>
<sequence>MEGVGPQALAAQQGQDALAEPVRLLQVRIAGQDELVDAEAVVFGDPLGHLGVAAHQGRARAAAHQADTGPEIGVDLEVVQAAAVQGEHALLALGLAAAEAGLDGAHGLRVEAVEQPARLGPRLLGGVAGDDVQPDAEADRTALFGGEGADPGDLLGHLGGRLAPGEVDIGVAGGDLTGGGGGAAEVDLGDRVGEPGQLGALDVEVFPGVIDGLAVPQVADDAQELAGAGVAGLLVEEVAEGALLLALAAGDHVEHQPPAGLPLVGGGHLGGEGGREEAGAEGHQELQPLGVLADHRGGQPGVLAPGTGRGERTGEAEVFGGAGDLGEIADGRRTVPSGRGDGGAMATSDDMAAVAVGGQEPVEGEGHGATPFGCCGGDGYRRPWRGGFVPFST</sequence>
<feature type="region of interest" description="Disordered" evidence="1">
    <location>
        <begin position="258"/>
        <end position="281"/>
    </location>
</feature>
<evidence type="ECO:0000313" key="2">
    <source>
        <dbReference type="EMBL" id="GDY57808.1"/>
    </source>
</evidence>
<evidence type="ECO:0000256" key="1">
    <source>
        <dbReference type="SAM" id="MobiDB-lite"/>
    </source>
</evidence>
<gene>
    <name evidence="2" type="ORF">SVIO_084310</name>
</gene>
<dbReference type="Proteomes" id="UP000301309">
    <property type="component" value="Unassembled WGS sequence"/>
</dbReference>
<reference evidence="2 3" key="1">
    <citation type="journal article" date="2020" name="Int. J. Syst. Evol. Microbiol.">
        <title>Reclassification of Streptomyces castelarensis and Streptomyces sporoclivatus as later heterotypic synonyms of Streptomyces antimycoticus.</title>
        <authorList>
            <person name="Komaki H."/>
            <person name="Tamura T."/>
        </authorList>
    </citation>
    <scope>NUCLEOTIDE SEQUENCE [LARGE SCALE GENOMIC DNA]</scope>
    <source>
        <strain evidence="2 3">NBRC 13459</strain>
    </source>
</reference>
<dbReference type="AlphaFoldDB" id="A0A4D4LH50"/>
<organism evidence="2 3">
    <name type="scientific">Streptomyces violaceusniger</name>
    <dbReference type="NCBI Taxonomy" id="68280"/>
    <lineage>
        <taxon>Bacteria</taxon>
        <taxon>Bacillati</taxon>
        <taxon>Actinomycetota</taxon>
        <taxon>Actinomycetes</taxon>
        <taxon>Kitasatosporales</taxon>
        <taxon>Streptomycetaceae</taxon>
        <taxon>Streptomyces</taxon>
        <taxon>Streptomyces violaceusniger group</taxon>
    </lineage>
</organism>
<proteinExistence type="predicted"/>
<dbReference type="EMBL" id="BJHW01000001">
    <property type="protein sequence ID" value="GDY57808.1"/>
    <property type="molecule type" value="Genomic_DNA"/>
</dbReference>
<comment type="caution">
    <text evidence="2">The sequence shown here is derived from an EMBL/GenBank/DDBJ whole genome shotgun (WGS) entry which is preliminary data.</text>
</comment>
<protein>
    <submittedName>
        <fullName evidence="2">Uncharacterized protein</fullName>
    </submittedName>
</protein>
<keyword evidence="3" id="KW-1185">Reference proteome</keyword>
<evidence type="ECO:0000313" key="3">
    <source>
        <dbReference type="Proteomes" id="UP000301309"/>
    </source>
</evidence>